<evidence type="ECO:0000256" key="7">
    <source>
        <dbReference type="ARBA" id="ARBA00022723"/>
    </source>
</evidence>
<keyword evidence="14" id="KW-1185">Reference proteome</keyword>
<dbReference type="PANTHER" id="PTHR10978">
    <property type="entry name" value="SUCCINATE DEHYDROGENASE CYTOCHROME B560 SUBUNIT"/>
    <property type="match status" value="1"/>
</dbReference>
<evidence type="ECO:0000256" key="1">
    <source>
        <dbReference type="ARBA" id="ARBA00004370"/>
    </source>
</evidence>
<dbReference type="AlphaFoldDB" id="A0A2I3SJI7"/>
<evidence type="ECO:0000256" key="6">
    <source>
        <dbReference type="ARBA" id="ARBA00022692"/>
    </source>
</evidence>
<dbReference type="SUPFAM" id="SSF81343">
    <property type="entry name" value="Fumarate reductase respiratory complex transmembrane subunits"/>
    <property type="match status" value="1"/>
</dbReference>
<dbReference type="PANTHER" id="PTHR10978:SF14">
    <property type="entry name" value="SUCCINATE DEHYDROGENASE CYTOCHROME B560 SUBUNIT, MITOCHONDRIAL"/>
    <property type="match status" value="1"/>
</dbReference>
<dbReference type="EMBL" id="AACZ04016570">
    <property type="status" value="NOT_ANNOTATED_CDS"/>
    <property type="molecule type" value="Genomic_DNA"/>
</dbReference>
<sequence>MAALLLRHVGCHCLRAHFSPQLCTRNAVPLGITAKEEMGQFWNKNTSSNCPKSPHITIYSWSLPMAMSICHRGTGIALSAGVSLFGVKRPEDSPSGCPGSYCTVLCRAGSHVKNRGSQHHLPTHYYIHPSFCFSLLSPAWEKFSLFV</sequence>
<evidence type="ECO:0000256" key="3">
    <source>
        <dbReference type="ARBA" id="ARBA00011758"/>
    </source>
</evidence>
<dbReference type="Proteomes" id="UP000002277">
    <property type="component" value="Chromosome 11"/>
</dbReference>
<keyword evidence="5" id="KW-0349">Heme</keyword>
<comment type="pathway">
    <text evidence="2">Carbohydrate metabolism; tricarboxylic acid cycle.</text>
</comment>
<dbReference type="GO" id="GO:0006099">
    <property type="term" value="P:tricarboxylic acid cycle"/>
    <property type="evidence" value="ECO:0007669"/>
    <property type="project" value="InterPro"/>
</dbReference>
<accession>A0A2I3SJI7</accession>
<reference evidence="13" key="3">
    <citation type="submission" date="2025-09" db="UniProtKB">
        <authorList>
            <consortium name="Ensembl"/>
        </authorList>
    </citation>
    <scope>IDENTIFICATION</scope>
</reference>
<dbReference type="Ensembl" id="ENSPTRT00000104159.1">
    <property type="protein sequence ID" value="ENSPTRP00000077175.1"/>
    <property type="gene ID" value="ENSPTRG00000048594.1"/>
</dbReference>
<keyword evidence="10" id="KW-0472">Membrane</keyword>
<name>A0A2I3SJI7_PANTR</name>
<evidence type="ECO:0000256" key="2">
    <source>
        <dbReference type="ARBA" id="ARBA00005163"/>
    </source>
</evidence>
<dbReference type="GO" id="GO:0009055">
    <property type="term" value="F:electron transfer activity"/>
    <property type="evidence" value="ECO:0007669"/>
    <property type="project" value="InterPro"/>
</dbReference>
<evidence type="ECO:0000256" key="11">
    <source>
        <dbReference type="ARBA" id="ARBA00045023"/>
    </source>
</evidence>
<reference evidence="13" key="2">
    <citation type="submission" date="2025-08" db="UniProtKB">
        <authorList>
            <consortium name="Ensembl"/>
        </authorList>
    </citation>
    <scope>IDENTIFICATION</scope>
</reference>
<proteinExistence type="predicted"/>
<dbReference type="InterPro" id="IPR034804">
    <property type="entry name" value="SQR/QFR_C/D"/>
</dbReference>
<evidence type="ECO:0000256" key="9">
    <source>
        <dbReference type="ARBA" id="ARBA00023004"/>
    </source>
</evidence>
<comment type="subcellular location">
    <subcellularLocation>
        <location evidence="1">Membrane</location>
    </subcellularLocation>
</comment>
<evidence type="ECO:0000256" key="10">
    <source>
        <dbReference type="ARBA" id="ARBA00023136"/>
    </source>
</evidence>
<keyword evidence="8" id="KW-1133">Transmembrane helix</keyword>
<dbReference type="Pfam" id="PF01127">
    <property type="entry name" value="Sdh_cyt"/>
    <property type="match status" value="1"/>
</dbReference>
<protein>
    <recommendedName>
        <fullName evidence="4">Succinate dehydrogenase cytochrome b560 subunit, mitochondrial</fullName>
    </recommendedName>
    <alternativeName>
        <fullName evidence="11">Malate dehydrogenase [quinone] cytochrome b560 subunit</fullName>
    </alternativeName>
</protein>
<evidence type="ECO:0000313" key="14">
    <source>
        <dbReference type="Proteomes" id="UP000002277"/>
    </source>
</evidence>
<comment type="subunit">
    <text evidence="3">Component of complex II composed of four subunits: the flavoprotein (FP) SDHA, iron-sulfur protein (IP) SDHB, and a cytochrome b560 composed of SDHC and SDHD.</text>
</comment>
<comment type="function">
    <text evidence="12">Membrane-anchoring subunit of succinate dehydrogenase (SDH) that is involved in complex II of the mitochondrial electron transport chain and is responsible for transferring electrons from succinate to ubiquinone (coenzyme Q). SDH also oxidizes malate to the non-canonical enol form of oxaloacetate, enol-oxaloacetate. Enol-oxaloacetate, which is a potent inhibitor of the succinate dehydrogenase activity, is further isomerized into keto-oxaloacetate.</text>
</comment>
<reference evidence="13 14" key="1">
    <citation type="journal article" date="2005" name="Nature">
        <title>Initial sequence of the chimpanzee genome and comparison with the human genome.</title>
        <authorList>
            <consortium name="Chimpanzee sequencing and analysis consortium"/>
        </authorList>
    </citation>
    <scope>NUCLEOTIDE SEQUENCE [LARGE SCALE GENOMIC DNA]</scope>
</reference>
<dbReference type="GO" id="GO:0046872">
    <property type="term" value="F:metal ion binding"/>
    <property type="evidence" value="ECO:0007669"/>
    <property type="project" value="UniProtKB-KW"/>
</dbReference>
<dbReference type="Gene3D" id="1.20.5.540">
    <property type="entry name" value="Single helix bin"/>
    <property type="match status" value="1"/>
</dbReference>
<evidence type="ECO:0000256" key="12">
    <source>
        <dbReference type="ARBA" id="ARBA00045847"/>
    </source>
</evidence>
<keyword evidence="7" id="KW-0479">Metal-binding</keyword>
<dbReference type="GeneTree" id="ENSGT00390000000566"/>
<dbReference type="Bgee" id="ENSPTRG00000048594">
    <property type="expression patterns" value="Expressed in pituitary gland and 9 other cell types or tissues"/>
</dbReference>
<evidence type="ECO:0000256" key="4">
    <source>
        <dbReference type="ARBA" id="ARBA00014631"/>
    </source>
</evidence>
<organism evidence="13 14">
    <name type="scientific">Pan troglodytes</name>
    <name type="common">Chimpanzee</name>
    <dbReference type="NCBI Taxonomy" id="9598"/>
    <lineage>
        <taxon>Eukaryota</taxon>
        <taxon>Metazoa</taxon>
        <taxon>Chordata</taxon>
        <taxon>Craniata</taxon>
        <taxon>Vertebrata</taxon>
        <taxon>Euteleostomi</taxon>
        <taxon>Mammalia</taxon>
        <taxon>Eutheria</taxon>
        <taxon>Euarchontoglires</taxon>
        <taxon>Primates</taxon>
        <taxon>Haplorrhini</taxon>
        <taxon>Catarrhini</taxon>
        <taxon>Hominidae</taxon>
        <taxon>Pan</taxon>
    </lineage>
</organism>
<dbReference type="InterPro" id="IPR000701">
    <property type="entry name" value="SuccDH_FuR_B_TM-su"/>
</dbReference>
<evidence type="ECO:0000313" key="13">
    <source>
        <dbReference type="Ensembl" id="ENSPTRP00000077175.1"/>
    </source>
</evidence>
<dbReference type="InterPro" id="IPR014314">
    <property type="entry name" value="Succ_DH_cytb556"/>
</dbReference>
<evidence type="ECO:0000256" key="5">
    <source>
        <dbReference type="ARBA" id="ARBA00022617"/>
    </source>
</evidence>
<keyword evidence="6" id="KW-0812">Transmembrane</keyword>
<evidence type="ECO:0000256" key="8">
    <source>
        <dbReference type="ARBA" id="ARBA00022989"/>
    </source>
</evidence>
<keyword evidence="9" id="KW-0408">Iron</keyword>
<dbReference type="GO" id="GO:0016020">
    <property type="term" value="C:membrane"/>
    <property type="evidence" value="ECO:0007669"/>
    <property type="project" value="UniProtKB-SubCell"/>
</dbReference>